<dbReference type="Gene3D" id="3.30.565.10">
    <property type="entry name" value="Histidine kinase-like ATPase, C-terminal domain"/>
    <property type="match status" value="1"/>
</dbReference>
<evidence type="ECO:0000259" key="11">
    <source>
        <dbReference type="PROSITE" id="PS50110"/>
    </source>
</evidence>
<evidence type="ECO:0000256" key="7">
    <source>
        <dbReference type="ARBA" id="ARBA00023012"/>
    </source>
</evidence>
<dbReference type="InterPro" id="IPR036097">
    <property type="entry name" value="HisK_dim/P_sf"/>
</dbReference>
<evidence type="ECO:0000256" key="3">
    <source>
        <dbReference type="ARBA" id="ARBA00012438"/>
    </source>
</evidence>
<evidence type="ECO:0000259" key="12">
    <source>
        <dbReference type="PROSITE" id="PS50885"/>
    </source>
</evidence>
<evidence type="ECO:0000256" key="6">
    <source>
        <dbReference type="ARBA" id="ARBA00022777"/>
    </source>
</evidence>
<dbReference type="SMART" id="SM00388">
    <property type="entry name" value="HisKA"/>
    <property type="match status" value="1"/>
</dbReference>
<dbReference type="CDD" id="cd16922">
    <property type="entry name" value="HATPase_EvgS-ArcB-TorS-like"/>
    <property type="match status" value="1"/>
</dbReference>
<dbReference type="SMART" id="SM00448">
    <property type="entry name" value="REC"/>
    <property type="match status" value="1"/>
</dbReference>
<evidence type="ECO:0000259" key="10">
    <source>
        <dbReference type="PROSITE" id="PS50109"/>
    </source>
</evidence>
<dbReference type="SMART" id="SM00304">
    <property type="entry name" value="HAMP"/>
    <property type="match status" value="1"/>
</dbReference>
<dbReference type="PROSITE" id="PS50885">
    <property type="entry name" value="HAMP"/>
    <property type="match status" value="1"/>
</dbReference>
<evidence type="ECO:0000256" key="1">
    <source>
        <dbReference type="ARBA" id="ARBA00000085"/>
    </source>
</evidence>
<dbReference type="Gene3D" id="1.10.287.130">
    <property type="match status" value="1"/>
</dbReference>
<feature type="transmembrane region" description="Helical" evidence="9">
    <location>
        <begin position="20"/>
        <end position="41"/>
    </location>
</feature>
<dbReference type="Pfam" id="PF02518">
    <property type="entry name" value="HATPase_c"/>
    <property type="match status" value="1"/>
</dbReference>
<dbReference type="InterPro" id="IPR003660">
    <property type="entry name" value="HAMP_dom"/>
</dbReference>
<accession>A0ABV4WR73</accession>
<dbReference type="PROSITE" id="PS50109">
    <property type="entry name" value="HIS_KIN"/>
    <property type="match status" value="1"/>
</dbReference>
<comment type="catalytic activity">
    <reaction evidence="1">
        <text>ATP + protein L-histidine = ADP + protein N-phospho-L-histidine.</text>
        <dbReference type="EC" id="2.7.13.3"/>
    </reaction>
</comment>
<feature type="domain" description="Response regulatory" evidence="11">
    <location>
        <begin position="727"/>
        <end position="843"/>
    </location>
</feature>
<dbReference type="Pfam" id="PF00672">
    <property type="entry name" value="HAMP"/>
    <property type="match status" value="1"/>
</dbReference>
<dbReference type="Gene3D" id="3.40.50.2300">
    <property type="match status" value="1"/>
</dbReference>
<feature type="modified residue" description="4-aspartylphosphate" evidence="8">
    <location>
        <position position="776"/>
    </location>
</feature>
<dbReference type="InterPro" id="IPR005467">
    <property type="entry name" value="His_kinase_dom"/>
</dbReference>
<dbReference type="Gene3D" id="6.10.340.10">
    <property type="match status" value="1"/>
</dbReference>
<evidence type="ECO:0000256" key="5">
    <source>
        <dbReference type="ARBA" id="ARBA00022679"/>
    </source>
</evidence>
<dbReference type="PANTHER" id="PTHR45339:SF1">
    <property type="entry name" value="HYBRID SIGNAL TRANSDUCTION HISTIDINE KINASE J"/>
    <property type="match status" value="1"/>
</dbReference>
<dbReference type="PROSITE" id="PS50110">
    <property type="entry name" value="RESPONSE_REGULATORY"/>
    <property type="match status" value="1"/>
</dbReference>
<sequence length="935" mass="104777">MMSDRTNKPLKSRQISLRLVLIVLFVSPIITAVGLVGYLSYRSGQTAVENLANQVMSQAAKRVQEHLDVLLQTHQQPLTINNQAFQEGILNLKDLEQTRNYLWQQINLSPFLTETTFVNEQGEQVGYFRLSNKKLAKVASKIAGEKVEVGTICFFGIRLPDVTKRKYYLVDNQGRPKRLALTTPINVRERIWYTTAKTAKKQSWSPIFVYRIALPALGIHAVIPVYDRTQKLQGVFNSGITLDEIGVFLNNLKFSPSGKAFIIDRAGNIVATSTLETPFLKPKGGDPTRLPISKSQDAWTRAIANKLQAKYSALHQIQTAVNFQVPFDRKTLFTHIEPYRDRYGLDWLLVTVIPDSDLMAEIHANARLTVLLSIITLLIATGIGILTARWISNPIQRLNRASQALAIGKWQESETVAIAEVQNIAEVASLARSFNSMASQLQTSFDTLEQRVKERTAELVIAKEKAEVANQAKSTFISNMSHELRSPLNAILGFSQLMLRAKNIPIDQSENAGIIYHSGEYLLTLINNILDLSKIEAGKTTLNPYDFDLHCLLDDLEDMLHLRATNAGLNLSFQRTENVPRYICTDEIKLRQVLINLLSNAIKFTKVGQVNLNVFLGDRETADVFHLHFRIRDTGVGIAPGELPKLFDAFSQAQAGKEMQEGTGLGLAISRKFVQLMGGDITVESELGKGTTFSFYIQAKLAQQTVSNPTEEHPKVLGLVPHQSTYKILTVDDKVINRQLLIKLLSPLGFELKEASNGKEAIAIWDEWEPHLIFMDMRMPVMDGYEATKQIKSTTKGNATAVIALTASVLEEERAIVLSAGCDDFVRKPFMEYTIFDTLAKHLGVKYIYAETALSTSEKFIETVLTSTQLTCMPQEWINQIYEAALEADTNQVLQLVQQIPQTEIKLIQSLTKLTREFEFEHIVNLVAPLITDES</sequence>
<feature type="transmembrane region" description="Helical" evidence="9">
    <location>
        <begin position="368"/>
        <end position="391"/>
    </location>
</feature>
<dbReference type="SUPFAM" id="SSF55874">
    <property type="entry name" value="ATPase domain of HSP90 chaperone/DNA topoisomerase II/histidine kinase"/>
    <property type="match status" value="1"/>
</dbReference>
<comment type="subcellular location">
    <subcellularLocation>
        <location evidence="2">Membrane</location>
    </subcellularLocation>
</comment>
<comment type="caution">
    <text evidence="13">The sequence shown here is derived from an EMBL/GenBank/DDBJ whole genome shotgun (WGS) entry which is preliminary data.</text>
</comment>
<dbReference type="Pfam" id="PF00512">
    <property type="entry name" value="HisKA"/>
    <property type="match status" value="1"/>
</dbReference>
<dbReference type="InterPro" id="IPR003661">
    <property type="entry name" value="HisK_dim/P_dom"/>
</dbReference>
<reference evidence="13 14" key="1">
    <citation type="submission" date="2024-09" db="EMBL/GenBank/DDBJ databases">
        <title>Floridaenema gen nov. (Aerosakkonemataceae, Aerosakkonematales ord. nov., Cyanobacteria) from benthic tropical and subtropical fresh waters, with the description of four new species.</title>
        <authorList>
            <person name="Moretto J.A."/>
            <person name="Berthold D.E."/>
            <person name="Lefler F.W."/>
            <person name="Huang I.-S."/>
            <person name="Laughinghouse H. IV."/>
        </authorList>
    </citation>
    <scope>NUCLEOTIDE SEQUENCE [LARGE SCALE GENOMIC DNA]</scope>
    <source>
        <strain evidence="13 14">BLCC-F167</strain>
    </source>
</reference>
<evidence type="ECO:0000313" key="14">
    <source>
        <dbReference type="Proteomes" id="UP001576780"/>
    </source>
</evidence>
<evidence type="ECO:0000256" key="2">
    <source>
        <dbReference type="ARBA" id="ARBA00004370"/>
    </source>
</evidence>
<dbReference type="PANTHER" id="PTHR45339">
    <property type="entry name" value="HYBRID SIGNAL TRANSDUCTION HISTIDINE KINASE J"/>
    <property type="match status" value="1"/>
</dbReference>
<dbReference type="SUPFAM" id="SSF52172">
    <property type="entry name" value="CheY-like"/>
    <property type="match status" value="1"/>
</dbReference>
<feature type="domain" description="Histidine kinase" evidence="10">
    <location>
        <begin position="479"/>
        <end position="701"/>
    </location>
</feature>
<proteinExistence type="predicted"/>
<dbReference type="CDD" id="cd06225">
    <property type="entry name" value="HAMP"/>
    <property type="match status" value="1"/>
</dbReference>
<keyword evidence="9" id="KW-0472">Membrane</keyword>
<dbReference type="RefSeq" id="WP_413279938.1">
    <property type="nucleotide sequence ID" value="NZ_JBHFNT010000216.1"/>
</dbReference>
<dbReference type="InterPro" id="IPR004358">
    <property type="entry name" value="Sig_transdc_His_kin-like_C"/>
</dbReference>
<dbReference type="Pfam" id="PF00072">
    <property type="entry name" value="Response_reg"/>
    <property type="match status" value="1"/>
</dbReference>
<dbReference type="CDD" id="cd00082">
    <property type="entry name" value="HisKA"/>
    <property type="match status" value="1"/>
</dbReference>
<gene>
    <name evidence="13" type="ORF">ACE1CA_23950</name>
</gene>
<dbReference type="EMBL" id="JBHFNT010000216">
    <property type="protein sequence ID" value="MFB2837595.1"/>
    <property type="molecule type" value="Genomic_DNA"/>
</dbReference>
<evidence type="ECO:0000256" key="8">
    <source>
        <dbReference type="PROSITE-ProRule" id="PRU00169"/>
    </source>
</evidence>
<dbReference type="Gene3D" id="3.30.450.20">
    <property type="entry name" value="PAS domain"/>
    <property type="match status" value="1"/>
</dbReference>
<dbReference type="Proteomes" id="UP001576780">
    <property type="component" value="Unassembled WGS sequence"/>
</dbReference>
<keyword evidence="7" id="KW-0902">Two-component regulatory system</keyword>
<keyword evidence="4 8" id="KW-0597">Phosphoprotein</keyword>
<keyword evidence="13" id="KW-0067">ATP-binding</keyword>
<dbReference type="SUPFAM" id="SSF47384">
    <property type="entry name" value="Homodimeric domain of signal transducing histidine kinase"/>
    <property type="match status" value="1"/>
</dbReference>
<organism evidence="13 14">
    <name type="scientific">Floridaenema evergladense BLCC-F167</name>
    <dbReference type="NCBI Taxonomy" id="3153639"/>
    <lineage>
        <taxon>Bacteria</taxon>
        <taxon>Bacillati</taxon>
        <taxon>Cyanobacteriota</taxon>
        <taxon>Cyanophyceae</taxon>
        <taxon>Oscillatoriophycideae</taxon>
        <taxon>Aerosakkonematales</taxon>
        <taxon>Aerosakkonemataceae</taxon>
        <taxon>Floridanema</taxon>
        <taxon>Floridanema evergladense</taxon>
    </lineage>
</organism>
<keyword evidence="9" id="KW-1133">Transmembrane helix</keyword>
<dbReference type="InterPro" id="IPR036890">
    <property type="entry name" value="HATPase_C_sf"/>
</dbReference>
<dbReference type="EC" id="2.7.13.3" evidence="3"/>
<keyword evidence="9" id="KW-0812">Transmembrane</keyword>
<name>A0ABV4WR73_9CYAN</name>
<dbReference type="GO" id="GO:0005524">
    <property type="term" value="F:ATP binding"/>
    <property type="evidence" value="ECO:0007669"/>
    <property type="project" value="UniProtKB-KW"/>
</dbReference>
<evidence type="ECO:0000256" key="4">
    <source>
        <dbReference type="ARBA" id="ARBA00022553"/>
    </source>
</evidence>
<dbReference type="SMART" id="SM00387">
    <property type="entry name" value="HATPase_c"/>
    <property type="match status" value="1"/>
</dbReference>
<feature type="domain" description="HAMP" evidence="12">
    <location>
        <begin position="389"/>
        <end position="446"/>
    </location>
</feature>
<evidence type="ECO:0000256" key="9">
    <source>
        <dbReference type="SAM" id="Phobius"/>
    </source>
</evidence>
<dbReference type="PRINTS" id="PR00344">
    <property type="entry name" value="BCTRLSENSOR"/>
</dbReference>
<dbReference type="CDD" id="cd17546">
    <property type="entry name" value="REC_hyHK_CKI1_RcsC-like"/>
    <property type="match status" value="1"/>
</dbReference>
<dbReference type="InterPro" id="IPR003594">
    <property type="entry name" value="HATPase_dom"/>
</dbReference>
<dbReference type="InterPro" id="IPR001789">
    <property type="entry name" value="Sig_transdc_resp-reg_receiver"/>
</dbReference>
<keyword evidence="6" id="KW-0418">Kinase</keyword>
<evidence type="ECO:0000313" key="13">
    <source>
        <dbReference type="EMBL" id="MFB2837595.1"/>
    </source>
</evidence>
<keyword evidence="13" id="KW-0547">Nucleotide-binding</keyword>
<keyword evidence="5" id="KW-0808">Transferase</keyword>
<keyword evidence="14" id="KW-1185">Reference proteome</keyword>
<dbReference type="InterPro" id="IPR011006">
    <property type="entry name" value="CheY-like_superfamily"/>
</dbReference>
<protein>
    <recommendedName>
        <fullName evidence="3">histidine kinase</fullName>
        <ecNumber evidence="3">2.7.13.3</ecNumber>
    </recommendedName>
</protein>